<evidence type="ECO:0000313" key="1">
    <source>
        <dbReference type="EMBL" id="THF47295.1"/>
    </source>
</evidence>
<protein>
    <submittedName>
        <fullName evidence="1">Uncharacterized protein</fullName>
    </submittedName>
</protein>
<evidence type="ECO:0000313" key="2">
    <source>
        <dbReference type="Proteomes" id="UP000307507"/>
    </source>
</evidence>
<organism evidence="1 2">
    <name type="scientific">Flavobacterium supellecticarium</name>
    <dbReference type="NCBI Taxonomy" id="2565924"/>
    <lineage>
        <taxon>Bacteria</taxon>
        <taxon>Pseudomonadati</taxon>
        <taxon>Bacteroidota</taxon>
        <taxon>Flavobacteriia</taxon>
        <taxon>Flavobacteriales</taxon>
        <taxon>Flavobacteriaceae</taxon>
        <taxon>Flavobacterium</taxon>
    </lineage>
</organism>
<proteinExistence type="predicted"/>
<sequence length="444" mass="49294">MTSLAEISSWFKTSTKPSQIQFWLAWDSFWHKEAAIPQANIQDLETDLAHKASLNGGNTFTGKQIIEGNLAIKGTITSDFEWFSDFGDPDNANMYFEKENLFSEYPEFNRLFFFTIAPDSFDINIQNEMIPVRLSVDGVSKNYVFTKNERFNALTGYGPMWTMPALTNYTDIYLDGAIINKSTPSSVRLNLPADTDQKGKFLYDNVVQVQPNGTLKAVAPVVPTIDAVLTASDNTIQNTIEFRTNDNRNRNAINGEGVVMGYTANNRSDNDRYASYKLDGIRFESHFNNPVAKYAVSVAPNVAQGNVDRVDVVLPKKSGHVPVKSELPDLGHRTIATTASRLTDSQLRTLITPLDTSGGDNRALHTTLVYNGTVNAIWSIPVENAASYRYTIINNTGNTITINRAGATTLWIAGLSNTSVTIPASGWAEIIGSDKENRFYFRIY</sequence>
<dbReference type="Proteomes" id="UP000307507">
    <property type="component" value="Unassembled WGS sequence"/>
</dbReference>
<accession>A0A4S3ZP88</accession>
<dbReference type="RefSeq" id="WP_136404481.1">
    <property type="nucleotide sequence ID" value="NZ_SSNZ01000013.1"/>
</dbReference>
<dbReference type="AlphaFoldDB" id="A0A4S3ZP88"/>
<keyword evidence="2" id="KW-1185">Reference proteome</keyword>
<gene>
    <name evidence="1" type="ORF">E6C50_17165</name>
</gene>
<dbReference type="EMBL" id="SSNZ01000013">
    <property type="protein sequence ID" value="THF47295.1"/>
    <property type="molecule type" value="Genomic_DNA"/>
</dbReference>
<reference evidence="1 2" key="1">
    <citation type="submission" date="2019-04" db="EMBL/GenBank/DDBJ databases">
        <title>Flavobacterium sp. nov. isolated from construction timber.</title>
        <authorList>
            <person name="Lin S.-Y."/>
            <person name="Chang C.-T."/>
            <person name="Young C.-C."/>
        </authorList>
    </citation>
    <scope>NUCLEOTIDE SEQUENCE [LARGE SCALE GENOMIC DNA]</scope>
    <source>
        <strain evidence="1 2">CC-CTC003</strain>
    </source>
</reference>
<name>A0A4S3ZP88_9FLAO</name>
<dbReference type="OrthoDB" id="6315383at2"/>
<comment type="caution">
    <text evidence="1">The sequence shown here is derived from an EMBL/GenBank/DDBJ whole genome shotgun (WGS) entry which is preliminary data.</text>
</comment>